<dbReference type="RefSeq" id="WP_211106433.1">
    <property type="nucleotide sequence ID" value="NZ_JACIIZ010000012.1"/>
</dbReference>
<keyword evidence="3" id="KW-1185">Reference proteome</keyword>
<evidence type="ECO:0000313" key="3">
    <source>
        <dbReference type="Proteomes" id="UP000539175"/>
    </source>
</evidence>
<feature type="chain" id="PRO_5030865523" evidence="1">
    <location>
        <begin position="24"/>
        <end position="126"/>
    </location>
</feature>
<evidence type="ECO:0000313" key="2">
    <source>
        <dbReference type="EMBL" id="MBB6253537.1"/>
    </source>
</evidence>
<protein>
    <submittedName>
        <fullName evidence="2">Uncharacterized protein</fullName>
    </submittedName>
</protein>
<evidence type="ECO:0000256" key="1">
    <source>
        <dbReference type="SAM" id="SignalP"/>
    </source>
</evidence>
<dbReference type="EMBL" id="JACIIZ010000012">
    <property type="protein sequence ID" value="MBB6253537.1"/>
    <property type="molecule type" value="Genomic_DNA"/>
</dbReference>
<comment type="caution">
    <text evidence="2">The sequence shown here is derived from an EMBL/GenBank/DDBJ whole genome shotgun (WGS) entry which is preliminary data.</text>
</comment>
<dbReference type="Proteomes" id="UP000539175">
    <property type="component" value="Unassembled WGS sequence"/>
</dbReference>
<keyword evidence="1" id="KW-0732">Signal</keyword>
<name>A0A7X0B0I0_9PROT</name>
<reference evidence="2 3" key="1">
    <citation type="submission" date="2020-08" db="EMBL/GenBank/DDBJ databases">
        <title>Genomic Encyclopedia of Type Strains, Phase IV (KMG-IV): sequencing the most valuable type-strain genomes for metagenomic binning, comparative biology and taxonomic classification.</title>
        <authorList>
            <person name="Goeker M."/>
        </authorList>
    </citation>
    <scope>NUCLEOTIDE SEQUENCE [LARGE SCALE GENOMIC DNA]</scope>
    <source>
        <strain evidence="2 3">DSM 22198</strain>
    </source>
</reference>
<dbReference type="AlphaFoldDB" id="A0A7X0B0I0"/>
<gene>
    <name evidence="2" type="ORF">FHS74_004106</name>
</gene>
<sequence>MRLVLAAVLSAALLLMAATPGLAGPAEPGFVPGVEDLPLMPGLTAPANDAIVFDQPEGRIVESAARGDVSADAITAFYTQTLPQLGWRPAGPGRWAREGERLEITATRDGAGRQAETMVRFVLRPQ</sequence>
<proteinExistence type="predicted"/>
<feature type="signal peptide" evidence="1">
    <location>
        <begin position="1"/>
        <end position="23"/>
    </location>
</feature>
<accession>A0A7X0B0I0</accession>
<organism evidence="2 3">
    <name type="scientific">Nitrospirillum iridis</name>
    <dbReference type="NCBI Taxonomy" id="765888"/>
    <lineage>
        <taxon>Bacteria</taxon>
        <taxon>Pseudomonadati</taxon>
        <taxon>Pseudomonadota</taxon>
        <taxon>Alphaproteobacteria</taxon>
        <taxon>Rhodospirillales</taxon>
        <taxon>Azospirillaceae</taxon>
        <taxon>Nitrospirillum</taxon>
    </lineage>
</organism>